<comment type="catalytic activity">
    <reaction evidence="7">
        <text>oxaloacetate + ATP = phosphoenolpyruvate + ADP + CO2</text>
        <dbReference type="Rhea" id="RHEA:18617"/>
        <dbReference type="ChEBI" id="CHEBI:16452"/>
        <dbReference type="ChEBI" id="CHEBI:16526"/>
        <dbReference type="ChEBI" id="CHEBI:30616"/>
        <dbReference type="ChEBI" id="CHEBI:58702"/>
        <dbReference type="ChEBI" id="CHEBI:456216"/>
        <dbReference type="EC" id="4.1.1.49"/>
    </reaction>
</comment>
<keyword evidence="9" id="KW-0812">Transmembrane</keyword>
<comment type="similarity">
    <text evidence="2">Belongs to the phosphoenolpyruvate carboxykinase (ATP) family.</text>
</comment>
<keyword evidence="6" id="KW-0456">Lyase</keyword>
<organism evidence="11 12">
    <name type="scientific">Striga hermonthica</name>
    <name type="common">Purple witchweed</name>
    <name type="synonym">Buchnera hermonthica</name>
    <dbReference type="NCBI Taxonomy" id="68872"/>
    <lineage>
        <taxon>Eukaryota</taxon>
        <taxon>Viridiplantae</taxon>
        <taxon>Streptophyta</taxon>
        <taxon>Embryophyta</taxon>
        <taxon>Tracheophyta</taxon>
        <taxon>Spermatophyta</taxon>
        <taxon>Magnoliopsida</taxon>
        <taxon>eudicotyledons</taxon>
        <taxon>Gunneridae</taxon>
        <taxon>Pentapetalae</taxon>
        <taxon>asterids</taxon>
        <taxon>lamiids</taxon>
        <taxon>Lamiales</taxon>
        <taxon>Orobanchaceae</taxon>
        <taxon>Buchnereae</taxon>
        <taxon>Striga</taxon>
    </lineage>
</organism>
<feature type="region of interest" description="Disordered" evidence="8">
    <location>
        <begin position="590"/>
        <end position="640"/>
    </location>
</feature>
<evidence type="ECO:0000256" key="9">
    <source>
        <dbReference type="SAM" id="Phobius"/>
    </source>
</evidence>
<dbReference type="FunFam" id="2.170.8.10:FF:000001">
    <property type="entry name" value="Phosphoenolpyruvate carboxykinase (ATP)"/>
    <property type="match status" value="1"/>
</dbReference>
<dbReference type="InterPro" id="IPR015994">
    <property type="entry name" value="PEPCK_ATP_CS"/>
</dbReference>
<evidence type="ECO:0000256" key="4">
    <source>
        <dbReference type="ARBA" id="ARBA00022741"/>
    </source>
</evidence>
<feature type="transmembrane region" description="Helical" evidence="9">
    <location>
        <begin position="319"/>
        <end position="342"/>
    </location>
</feature>
<dbReference type="Gene3D" id="3.90.228.20">
    <property type="match status" value="1"/>
</dbReference>
<evidence type="ECO:0000256" key="6">
    <source>
        <dbReference type="ARBA" id="ARBA00023239"/>
    </source>
</evidence>
<dbReference type="PANTHER" id="PTHR30031">
    <property type="entry name" value="PHOSPHOENOLPYRUVATE CARBOXYKINASE ATP"/>
    <property type="match status" value="1"/>
</dbReference>
<evidence type="ECO:0000256" key="2">
    <source>
        <dbReference type="ARBA" id="ARBA00006052"/>
    </source>
</evidence>
<evidence type="ECO:0000256" key="5">
    <source>
        <dbReference type="ARBA" id="ARBA00022840"/>
    </source>
</evidence>
<dbReference type="Gene3D" id="2.170.8.10">
    <property type="entry name" value="Phosphoenolpyruvate Carboxykinase, domain 2"/>
    <property type="match status" value="1"/>
</dbReference>
<proteinExistence type="inferred from homology"/>
<evidence type="ECO:0000256" key="3">
    <source>
        <dbReference type="ARBA" id="ARBA00012363"/>
    </source>
</evidence>
<dbReference type="InterPro" id="IPR013035">
    <property type="entry name" value="PEP_carboxykinase_C"/>
</dbReference>
<sequence>MLETHVLEEVESIKCAIHEGLEERTPTEDRLDHLKVLVRDLRASNKGMREDLAVWKRVIASTGKTTLSTDHNRFLIGDDEHCWSDNGVSNIEGGCYAKCIDLSREKEPDIWNAIKFGTVLENVVFDEHTREVDYSDKSVTENTRAAYPIEYIPNAKIPCVASHPKNVILLACDAFGVLPPVSKLSLAQTMYHFISGYTALVAGTEDGIKEPQATFSACFGAAFIMLHPTKYAAMLAAKMQKHGATGWLVNTGWSGGRYGSGSRIKLAYTRKIIDAIHSGSLLKANYKKTEVFGLEIPTEVKGVPSEILEPTNTVSSPDLYIHSLWVLTFFPFAFLFVIVVWFRIIGNGGGITLVIGQFHDNSYNSGKLLLSLFGREVEVDNPREKEHYYRIGGRNHKFEKEEFCAITGLRFGNSDFDPDTNKSLPPANGVYRRYFDGKTVLERDLLSKFVDREFEEDDALKVAFILVVFFFILSPDSRMSVPMWLWTLVEDTTEFERFPWGSYAFQRLHHYLENGIRPSVSGGEVQFNICGYVMALQILYSPMVLTAEEKNASYMADIDRDLSSNVQYIHRDQWASSCQPLSLAKMHGRGLKTMRPSKKTHSANNPEFSEKDEQISPTKRRAHDVEPERPHPVAFDRPSASSIGVDEAKIEDIVSKKIEEAFARMLSRFVESAVTEVIKLLDAYLIVRSAPRFGFEDLETVKDDLGKYDLGKDDLGKGEESRQEREHSNQKSDFVPESGDHGVSGEDVVEEDEGIAKVGLSQDVAVITQKPTKGGGFTDGDGDGVVVGRTLRVKFKNSKLSSPFVDYREKKTEKQLKVKYKNWKKKKSPMLKVGAQYQGPDYFKIIEGVRNMLSTEGLLSNQRKVLHPDDPQCTQSYQTSQIMGVGMFLRVWLVMFVVLLFVVDLLGIQIPM</sequence>
<comment type="caution">
    <text evidence="11">The sequence shown here is derived from an EMBL/GenBank/DDBJ whole genome shotgun (WGS) entry which is preliminary data.</text>
</comment>
<dbReference type="AlphaFoldDB" id="A0A9N7N8V5"/>
<dbReference type="PANTHER" id="PTHR30031:SF0">
    <property type="entry name" value="PHOSPHOENOLPYRUVATE CARBOXYKINASE (ATP)"/>
    <property type="match status" value="1"/>
</dbReference>
<evidence type="ECO:0000313" key="12">
    <source>
        <dbReference type="Proteomes" id="UP001153555"/>
    </source>
</evidence>
<feature type="compositionally biased region" description="Basic residues" evidence="8">
    <location>
        <begin position="590"/>
        <end position="601"/>
    </location>
</feature>
<dbReference type="InterPro" id="IPR015410">
    <property type="entry name" value="DUF1985"/>
</dbReference>
<feature type="domain" description="DUF1985" evidence="10">
    <location>
        <begin position="379"/>
        <end position="508"/>
    </location>
</feature>
<keyword evidence="12" id="KW-1185">Reference proteome</keyword>
<protein>
    <recommendedName>
        <fullName evidence="3">phosphoenolpyruvate carboxykinase (ATP)</fullName>
        <ecNumber evidence="3">4.1.1.49</ecNumber>
    </recommendedName>
</protein>
<dbReference type="Pfam" id="PF09331">
    <property type="entry name" value="DUF1985"/>
    <property type="match status" value="1"/>
</dbReference>
<feature type="compositionally biased region" description="Basic and acidic residues" evidence="8">
    <location>
        <begin position="709"/>
        <end position="730"/>
    </location>
</feature>
<dbReference type="PROSITE" id="PS00532">
    <property type="entry name" value="PEPCK_ATP"/>
    <property type="match status" value="1"/>
</dbReference>
<dbReference type="GO" id="GO:0005829">
    <property type="term" value="C:cytosol"/>
    <property type="evidence" value="ECO:0007669"/>
    <property type="project" value="TreeGrafter"/>
</dbReference>
<accession>A0A9N7N8V5</accession>
<dbReference type="OrthoDB" id="913743at2759"/>
<dbReference type="SUPFAM" id="SSF53795">
    <property type="entry name" value="PEP carboxykinase-like"/>
    <property type="match status" value="1"/>
</dbReference>
<keyword evidence="9" id="KW-0472">Membrane</keyword>
<feature type="transmembrane region" description="Helical" evidence="9">
    <location>
        <begin position="882"/>
        <end position="906"/>
    </location>
</feature>
<evidence type="ECO:0000259" key="10">
    <source>
        <dbReference type="Pfam" id="PF09331"/>
    </source>
</evidence>
<evidence type="ECO:0000256" key="7">
    <source>
        <dbReference type="ARBA" id="ARBA00047371"/>
    </source>
</evidence>
<dbReference type="GO" id="GO:0006094">
    <property type="term" value="P:gluconeogenesis"/>
    <property type="evidence" value="ECO:0007669"/>
    <property type="project" value="InterPro"/>
</dbReference>
<evidence type="ECO:0000256" key="8">
    <source>
        <dbReference type="SAM" id="MobiDB-lite"/>
    </source>
</evidence>
<dbReference type="EMBL" id="CACSLK010024540">
    <property type="protein sequence ID" value="CAA0823560.1"/>
    <property type="molecule type" value="Genomic_DNA"/>
</dbReference>
<evidence type="ECO:0000256" key="1">
    <source>
        <dbReference type="ARBA" id="ARBA00004742"/>
    </source>
</evidence>
<dbReference type="Pfam" id="PF01293">
    <property type="entry name" value="PEPCK_ATP"/>
    <property type="match status" value="1"/>
</dbReference>
<dbReference type="InterPro" id="IPR001272">
    <property type="entry name" value="PEP_carboxykinase_ATP"/>
</dbReference>
<gene>
    <name evidence="11" type="ORF">SHERM_20711</name>
</gene>
<dbReference type="EC" id="4.1.1.49" evidence="3"/>
<feature type="region of interest" description="Disordered" evidence="8">
    <location>
        <begin position="709"/>
        <end position="747"/>
    </location>
</feature>
<dbReference type="GO" id="GO:0005524">
    <property type="term" value="F:ATP binding"/>
    <property type="evidence" value="ECO:0007669"/>
    <property type="project" value="UniProtKB-KW"/>
</dbReference>
<keyword evidence="9" id="KW-1133">Transmembrane helix</keyword>
<reference evidence="11" key="1">
    <citation type="submission" date="2019-12" db="EMBL/GenBank/DDBJ databases">
        <authorList>
            <person name="Scholes J."/>
        </authorList>
    </citation>
    <scope>NUCLEOTIDE SEQUENCE</scope>
</reference>
<evidence type="ECO:0000313" key="11">
    <source>
        <dbReference type="EMBL" id="CAA0823560.1"/>
    </source>
</evidence>
<dbReference type="GO" id="GO:0004612">
    <property type="term" value="F:phosphoenolpyruvate carboxykinase (ATP) activity"/>
    <property type="evidence" value="ECO:0007669"/>
    <property type="project" value="UniProtKB-EC"/>
</dbReference>
<dbReference type="Proteomes" id="UP001153555">
    <property type="component" value="Unassembled WGS sequence"/>
</dbReference>
<name>A0A9N7N8V5_STRHE</name>
<comment type="pathway">
    <text evidence="1">Carbohydrate biosynthesis; gluconeogenesis.</text>
</comment>
<keyword evidence="4" id="KW-0547">Nucleotide-binding</keyword>
<keyword evidence="5" id="KW-0067">ATP-binding</keyword>